<gene>
    <name evidence="1" type="ORF">C2G38_2028274</name>
</gene>
<name>A0A397W415_9GLOM</name>
<dbReference type="AlphaFoldDB" id="A0A397W415"/>
<evidence type="ECO:0000313" key="2">
    <source>
        <dbReference type="Proteomes" id="UP000266673"/>
    </source>
</evidence>
<sequence>MDEMKNIGVKFHYWQENSNWNSTPLMGKDKLIVLKNFDLNPIFPEERANLIRNLWNNFYELYENLKNSNISGDIFKQKAKTWLQLFLTPSTGQYNTHTFKKGLYRPADVTPYIHILVFHVPEFLNEYHRFGMAAFSCSGVEKKNHQHVCQFFQKTFKNGGSKDWIRRGGIGVRMKLSDIKNDQNKEFIVEKIGRYKNRMKLDLRAIVTNGIGFINSKYGIIFIVKIGSDIKNDANKAFIIEKISRIGFINSRYGIILIVKIGRFQPAYQNLNGGAQHFHPECGKKTFEDENGLDGTFSLAIITNGTGFMKDVNWHLSKIGMNDQELELRMIKASFKFVRIHQESFQNDKLLKGIAQNPDLSSNPEDWSNENFLTLKSILKNCLPLIRYFQMSGDDIYDHIQPYKKIIEKTLWKDLVKRHMTSNRPISSVVLPLHVILTQELPHRSTELFSNVINEEHAAEIASWIFRWRTI</sequence>
<protein>
    <submittedName>
        <fullName evidence="1">Uncharacterized protein</fullName>
    </submittedName>
</protein>
<proteinExistence type="predicted"/>
<dbReference type="STRING" id="44941.A0A397W415"/>
<keyword evidence="2" id="KW-1185">Reference proteome</keyword>
<dbReference type="Proteomes" id="UP000266673">
    <property type="component" value="Unassembled WGS sequence"/>
</dbReference>
<dbReference type="OrthoDB" id="2352230at2759"/>
<organism evidence="1 2">
    <name type="scientific">Gigaspora rosea</name>
    <dbReference type="NCBI Taxonomy" id="44941"/>
    <lineage>
        <taxon>Eukaryota</taxon>
        <taxon>Fungi</taxon>
        <taxon>Fungi incertae sedis</taxon>
        <taxon>Mucoromycota</taxon>
        <taxon>Glomeromycotina</taxon>
        <taxon>Glomeromycetes</taxon>
        <taxon>Diversisporales</taxon>
        <taxon>Gigasporaceae</taxon>
        <taxon>Gigaspora</taxon>
    </lineage>
</organism>
<dbReference type="EMBL" id="QKWP01000056">
    <property type="protein sequence ID" value="RIB28772.1"/>
    <property type="molecule type" value="Genomic_DNA"/>
</dbReference>
<accession>A0A397W415</accession>
<comment type="caution">
    <text evidence="1">The sequence shown here is derived from an EMBL/GenBank/DDBJ whole genome shotgun (WGS) entry which is preliminary data.</text>
</comment>
<evidence type="ECO:0000313" key="1">
    <source>
        <dbReference type="EMBL" id="RIB28772.1"/>
    </source>
</evidence>
<reference evidence="1 2" key="1">
    <citation type="submission" date="2018-06" db="EMBL/GenBank/DDBJ databases">
        <title>Comparative genomics reveals the genomic features of Rhizophagus irregularis, R. cerebriforme, R. diaphanum and Gigaspora rosea, and their symbiotic lifestyle signature.</title>
        <authorList>
            <person name="Morin E."/>
            <person name="San Clemente H."/>
            <person name="Chen E.C.H."/>
            <person name="De La Providencia I."/>
            <person name="Hainaut M."/>
            <person name="Kuo A."/>
            <person name="Kohler A."/>
            <person name="Murat C."/>
            <person name="Tang N."/>
            <person name="Roy S."/>
            <person name="Loubradou J."/>
            <person name="Henrissat B."/>
            <person name="Grigoriev I.V."/>
            <person name="Corradi N."/>
            <person name="Roux C."/>
            <person name="Martin F.M."/>
        </authorList>
    </citation>
    <scope>NUCLEOTIDE SEQUENCE [LARGE SCALE GENOMIC DNA]</scope>
    <source>
        <strain evidence="1 2">DAOM 194757</strain>
    </source>
</reference>